<comment type="caution">
    <text evidence="3">The sequence shown here is derived from an EMBL/GenBank/DDBJ whole genome shotgun (WGS) entry which is preliminary data.</text>
</comment>
<name>A0ABP9XJR9_9FUNG</name>
<protein>
    <recommendedName>
        <fullName evidence="2">Choice-of-anchor A domain-containing protein</fullName>
    </recommendedName>
</protein>
<dbReference type="InterPro" id="IPR026588">
    <property type="entry name" value="Choice_anch_A"/>
</dbReference>
<evidence type="ECO:0000256" key="1">
    <source>
        <dbReference type="SAM" id="SignalP"/>
    </source>
</evidence>
<organism evidence="3 4">
    <name type="scientific">Helicostylum pulchrum</name>
    <dbReference type="NCBI Taxonomy" id="562976"/>
    <lineage>
        <taxon>Eukaryota</taxon>
        <taxon>Fungi</taxon>
        <taxon>Fungi incertae sedis</taxon>
        <taxon>Mucoromycota</taxon>
        <taxon>Mucoromycotina</taxon>
        <taxon>Mucoromycetes</taxon>
        <taxon>Mucorales</taxon>
        <taxon>Mucorineae</taxon>
        <taxon>Mucoraceae</taxon>
        <taxon>Helicostylum</taxon>
    </lineage>
</organism>
<sequence>MTRKNLLILSALVVTGVVQGAYPGPRSLQSRRLFPRAEPVDGICGVASERVNGLFFGDFDVGAGYYSKIPLAIQGNMNASDYLVNTGEKVDCSNPNSIPAYGLIVGGTLQQSSKITVYGTALVAGGGDLQQINERSQGCIVSSSLGTGQIDFNQLKNDRISANQAFAEMPPTLVVNTNNTVTRVRDPINGEYEVFQFNTCLENACDSMFPEQMSYYKDILQNPRYLDGFKDFTPDPNMVYVFNMPVRNGDVLLIDTSIPARGLDACKVIYNPYPVDNNNAFQSDGSFTYFRSTNDVMGGYTLAPLGDIVDAYVGSFGGNVVGRNYRWDMLTQGAEFLDYSDAGGNCDVFEPCKRDDLTVTDSATQDSTDSTLYGTLTGDMGGRARLNTDSTLSGTLTDQTPSINRDFSTVTGDPSSSNPIVTSQTQSLCSTTKTVIGAAQAETLTGFAKTVTVVLTDDASTFTVTHKVVTVVPETVTTLSTDRITLITTRTISSDSTFTVDVTES</sequence>
<keyword evidence="4" id="KW-1185">Reference proteome</keyword>
<reference evidence="3 4" key="1">
    <citation type="submission" date="2024-04" db="EMBL/GenBank/DDBJ databases">
        <title>genome sequences of Mucor flavus KT1a and Helicostylum pulchrum KT1b strains isolation_sourced from the surface of a dry-aged beef.</title>
        <authorList>
            <person name="Toyotome T."/>
            <person name="Hosono M."/>
            <person name="Torimaru M."/>
            <person name="Fukuda K."/>
            <person name="Mikami N."/>
        </authorList>
    </citation>
    <scope>NUCLEOTIDE SEQUENCE [LARGE SCALE GENOMIC DNA]</scope>
    <source>
        <strain evidence="3 4">KT1b</strain>
    </source>
</reference>
<feature type="chain" id="PRO_5046461101" description="Choice-of-anchor A domain-containing protein" evidence="1">
    <location>
        <begin position="21"/>
        <end position="505"/>
    </location>
</feature>
<dbReference type="EMBL" id="BAABUJ010000004">
    <property type="protein sequence ID" value="GAA5795046.1"/>
    <property type="molecule type" value="Genomic_DNA"/>
</dbReference>
<proteinExistence type="predicted"/>
<evidence type="ECO:0000313" key="3">
    <source>
        <dbReference type="EMBL" id="GAA5795046.1"/>
    </source>
</evidence>
<evidence type="ECO:0000259" key="2">
    <source>
        <dbReference type="Pfam" id="PF20597"/>
    </source>
</evidence>
<gene>
    <name evidence="3" type="ORF">HPULCUR_000397</name>
</gene>
<accession>A0ABP9XJR9</accession>
<dbReference type="Pfam" id="PF20597">
    <property type="entry name" value="pAdhesive_15"/>
    <property type="match status" value="1"/>
</dbReference>
<keyword evidence="1" id="KW-0732">Signal</keyword>
<feature type="domain" description="Choice-of-anchor A" evidence="2">
    <location>
        <begin position="52"/>
        <end position="332"/>
    </location>
</feature>
<evidence type="ECO:0000313" key="4">
    <source>
        <dbReference type="Proteomes" id="UP001476247"/>
    </source>
</evidence>
<feature type="signal peptide" evidence="1">
    <location>
        <begin position="1"/>
        <end position="20"/>
    </location>
</feature>
<dbReference type="Proteomes" id="UP001476247">
    <property type="component" value="Unassembled WGS sequence"/>
</dbReference>